<gene>
    <name evidence="2" type="ORF">ACFFIC_11955</name>
</gene>
<dbReference type="EMBL" id="JBHLVZ010000025">
    <property type="protein sequence ID" value="MFC0386254.1"/>
    <property type="molecule type" value="Genomic_DNA"/>
</dbReference>
<dbReference type="Gene3D" id="3.40.190.10">
    <property type="entry name" value="Periplasmic binding protein-like II"/>
    <property type="match status" value="1"/>
</dbReference>
<accession>A0ABV6IRL5</accession>
<sequence length="293" mass="31285">MTAPAALSAAIGTYPRTRALKEGGVASGLIRLDFAGFPVISRAFAPMVRELRFDVSEMAIATFLQARAVGRPIVLLPVVLAARFQQSAMLCRADSDIRGPADLAGRRIGVRAYSQTTGMWIRGIVAEEGGPPPSASRWITFEDAHVQGIADPAWAERAAPGQDMMAMLRAGELDAVIVGNDVPDDPGLRTVFPDPAAAAQAFWARHRIVPVNHMLTVKRELAEARPELVAEILRMARASAAPVPPGEHGAPPDTRAALRPVIGLALNYMAAQDMLPRPLTVDEVWAGLPDGVE</sequence>
<dbReference type="Pfam" id="PF09084">
    <property type="entry name" value="NMT1"/>
    <property type="match status" value="1"/>
</dbReference>
<reference evidence="2 3" key="1">
    <citation type="submission" date="2024-09" db="EMBL/GenBank/DDBJ databases">
        <authorList>
            <person name="Sun Q."/>
            <person name="Mori K."/>
        </authorList>
    </citation>
    <scope>NUCLEOTIDE SEQUENCE [LARGE SCALE GENOMIC DNA]</scope>
    <source>
        <strain evidence="2 3">CCM 7468</strain>
    </source>
</reference>
<keyword evidence="3" id="KW-1185">Reference proteome</keyword>
<dbReference type="Proteomes" id="UP001589789">
    <property type="component" value="Unassembled WGS sequence"/>
</dbReference>
<name>A0ABV6IRL5_9PROT</name>
<proteinExistence type="predicted"/>
<evidence type="ECO:0000313" key="3">
    <source>
        <dbReference type="Proteomes" id="UP001589789"/>
    </source>
</evidence>
<comment type="caution">
    <text evidence="2">The sequence shown here is derived from an EMBL/GenBank/DDBJ whole genome shotgun (WGS) entry which is preliminary data.</text>
</comment>
<evidence type="ECO:0000259" key="1">
    <source>
        <dbReference type="Pfam" id="PF09084"/>
    </source>
</evidence>
<organism evidence="2 3">
    <name type="scientific">Muricoccus vinaceus</name>
    <dbReference type="NCBI Taxonomy" id="424704"/>
    <lineage>
        <taxon>Bacteria</taxon>
        <taxon>Pseudomonadati</taxon>
        <taxon>Pseudomonadota</taxon>
        <taxon>Alphaproteobacteria</taxon>
        <taxon>Acetobacterales</taxon>
        <taxon>Roseomonadaceae</taxon>
        <taxon>Muricoccus</taxon>
    </lineage>
</organism>
<dbReference type="RefSeq" id="WP_377050541.1">
    <property type="nucleotide sequence ID" value="NZ_JBHLVZ010000025.1"/>
</dbReference>
<evidence type="ECO:0000313" key="2">
    <source>
        <dbReference type="EMBL" id="MFC0386254.1"/>
    </source>
</evidence>
<feature type="domain" description="SsuA/THI5-like" evidence="1">
    <location>
        <begin position="62"/>
        <end position="132"/>
    </location>
</feature>
<protein>
    <submittedName>
        <fullName evidence="2">ABC transporter substrate-binding protein</fullName>
    </submittedName>
</protein>
<dbReference type="SUPFAM" id="SSF53850">
    <property type="entry name" value="Periplasmic binding protein-like II"/>
    <property type="match status" value="1"/>
</dbReference>
<dbReference type="InterPro" id="IPR015168">
    <property type="entry name" value="SsuA/THI5"/>
</dbReference>